<dbReference type="Gene3D" id="1.10.10.10">
    <property type="entry name" value="Winged helix-like DNA-binding domain superfamily/Winged helix DNA-binding domain"/>
    <property type="match status" value="1"/>
</dbReference>
<name>A0A1Y6C9Z8_9BACT</name>
<reference evidence="9" key="1">
    <citation type="submission" date="2017-04" db="EMBL/GenBank/DDBJ databases">
        <authorList>
            <person name="Varghese N."/>
            <person name="Submissions S."/>
        </authorList>
    </citation>
    <scope>NUCLEOTIDE SEQUENCE [LARGE SCALE GENOMIC DNA]</scope>
    <source>
        <strain evidence="9">RKEM611</strain>
    </source>
</reference>
<proteinExistence type="predicted"/>
<keyword evidence="3 5" id="KW-0238">DNA-binding</keyword>
<dbReference type="GO" id="GO:0000156">
    <property type="term" value="F:phosphorelay response regulator activity"/>
    <property type="evidence" value="ECO:0007669"/>
    <property type="project" value="TreeGrafter"/>
</dbReference>
<accession>A0A1Y6C9Z8</accession>
<dbReference type="OrthoDB" id="9802426at2"/>
<evidence type="ECO:0000313" key="9">
    <source>
        <dbReference type="Proteomes" id="UP000192907"/>
    </source>
</evidence>
<dbReference type="GO" id="GO:0005829">
    <property type="term" value="C:cytosol"/>
    <property type="evidence" value="ECO:0007669"/>
    <property type="project" value="TreeGrafter"/>
</dbReference>
<dbReference type="Pfam" id="PF00072">
    <property type="entry name" value="Response_reg"/>
    <property type="match status" value="1"/>
</dbReference>
<evidence type="ECO:0000256" key="5">
    <source>
        <dbReference type="PROSITE-ProRule" id="PRU01091"/>
    </source>
</evidence>
<evidence type="ECO:0000259" key="6">
    <source>
        <dbReference type="PROSITE" id="PS50110"/>
    </source>
</evidence>
<dbReference type="AlphaFoldDB" id="A0A1Y6C9Z8"/>
<dbReference type="InterPro" id="IPR036388">
    <property type="entry name" value="WH-like_DNA-bd_sf"/>
</dbReference>
<dbReference type="Gene3D" id="3.40.50.2300">
    <property type="match status" value="1"/>
</dbReference>
<keyword evidence="1 4" id="KW-0597">Phosphoprotein</keyword>
<evidence type="ECO:0000256" key="3">
    <source>
        <dbReference type="ARBA" id="ARBA00023125"/>
    </source>
</evidence>
<dbReference type="SMART" id="SM00862">
    <property type="entry name" value="Trans_reg_C"/>
    <property type="match status" value="1"/>
</dbReference>
<dbReference type="RefSeq" id="WP_132321175.1">
    <property type="nucleotide sequence ID" value="NZ_FWZT01000013.1"/>
</dbReference>
<dbReference type="Proteomes" id="UP000192907">
    <property type="component" value="Unassembled WGS sequence"/>
</dbReference>
<evidence type="ECO:0000256" key="4">
    <source>
        <dbReference type="PROSITE-ProRule" id="PRU00169"/>
    </source>
</evidence>
<feature type="domain" description="Response regulatory" evidence="6">
    <location>
        <begin position="1"/>
        <end position="115"/>
    </location>
</feature>
<keyword evidence="2" id="KW-0902">Two-component regulatory system</keyword>
<dbReference type="PANTHER" id="PTHR48111">
    <property type="entry name" value="REGULATOR OF RPOS"/>
    <property type="match status" value="1"/>
</dbReference>
<dbReference type="InterPro" id="IPR039420">
    <property type="entry name" value="WalR-like"/>
</dbReference>
<keyword evidence="9" id="KW-1185">Reference proteome</keyword>
<dbReference type="Pfam" id="PF00486">
    <property type="entry name" value="Trans_reg_C"/>
    <property type="match status" value="1"/>
</dbReference>
<feature type="modified residue" description="4-aspartylphosphate" evidence="4">
    <location>
        <position position="50"/>
    </location>
</feature>
<dbReference type="SUPFAM" id="SSF52172">
    <property type="entry name" value="CheY-like"/>
    <property type="match status" value="1"/>
</dbReference>
<organism evidence="8 9">
    <name type="scientific">Pseudobacteriovorax antillogorgiicola</name>
    <dbReference type="NCBI Taxonomy" id="1513793"/>
    <lineage>
        <taxon>Bacteria</taxon>
        <taxon>Pseudomonadati</taxon>
        <taxon>Bdellovibrionota</taxon>
        <taxon>Oligoflexia</taxon>
        <taxon>Oligoflexales</taxon>
        <taxon>Pseudobacteriovoracaceae</taxon>
        <taxon>Pseudobacteriovorax</taxon>
    </lineage>
</organism>
<gene>
    <name evidence="8" type="ORF">SAMN06296036_113113</name>
</gene>
<dbReference type="InterPro" id="IPR001867">
    <property type="entry name" value="OmpR/PhoB-type_DNA-bd"/>
</dbReference>
<evidence type="ECO:0000313" key="8">
    <source>
        <dbReference type="EMBL" id="SMF43938.1"/>
    </source>
</evidence>
<evidence type="ECO:0000256" key="1">
    <source>
        <dbReference type="ARBA" id="ARBA00022553"/>
    </source>
</evidence>
<dbReference type="PROSITE" id="PS50110">
    <property type="entry name" value="RESPONSE_REGULATORY"/>
    <property type="match status" value="1"/>
</dbReference>
<dbReference type="GO" id="GO:0032993">
    <property type="term" value="C:protein-DNA complex"/>
    <property type="evidence" value="ECO:0007669"/>
    <property type="project" value="TreeGrafter"/>
</dbReference>
<feature type="domain" description="OmpR/PhoB-type" evidence="7">
    <location>
        <begin position="122"/>
        <end position="220"/>
    </location>
</feature>
<dbReference type="PROSITE" id="PS51755">
    <property type="entry name" value="OMPR_PHOB"/>
    <property type="match status" value="1"/>
</dbReference>
<dbReference type="STRING" id="1513793.SAMN06296036_113113"/>
<evidence type="ECO:0000259" key="7">
    <source>
        <dbReference type="PROSITE" id="PS51755"/>
    </source>
</evidence>
<dbReference type="SMART" id="SM00448">
    <property type="entry name" value="REC"/>
    <property type="match status" value="1"/>
</dbReference>
<dbReference type="InterPro" id="IPR001789">
    <property type="entry name" value="Sig_transdc_resp-reg_receiver"/>
</dbReference>
<dbReference type="InterPro" id="IPR011006">
    <property type="entry name" value="CheY-like_superfamily"/>
</dbReference>
<dbReference type="PANTHER" id="PTHR48111:SF40">
    <property type="entry name" value="PHOSPHATE REGULON TRANSCRIPTIONAL REGULATORY PROTEIN PHOB"/>
    <property type="match status" value="1"/>
</dbReference>
<protein>
    <submittedName>
        <fullName evidence="8">DNA-binding response regulator, OmpR family, contains REC and winged-helix (WHTH) domain</fullName>
    </submittedName>
</protein>
<dbReference type="GO" id="GO:0000976">
    <property type="term" value="F:transcription cis-regulatory region binding"/>
    <property type="evidence" value="ECO:0007669"/>
    <property type="project" value="TreeGrafter"/>
</dbReference>
<evidence type="ECO:0000256" key="2">
    <source>
        <dbReference type="ARBA" id="ARBA00023012"/>
    </source>
</evidence>
<feature type="DNA-binding region" description="OmpR/PhoB-type" evidence="5">
    <location>
        <begin position="122"/>
        <end position="220"/>
    </location>
</feature>
<dbReference type="EMBL" id="FWZT01000013">
    <property type="protein sequence ID" value="SMF43938.1"/>
    <property type="molecule type" value="Genomic_DNA"/>
</dbReference>
<dbReference type="GO" id="GO:0006355">
    <property type="term" value="P:regulation of DNA-templated transcription"/>
    <property type="evidence" value="ECO:0007669"/>
    <property type="project" value="InterPro"/>
</dbReference>
<dbReference type="CDD" id="cd00383">
    <property type="entry name" value="trans_reg_C"/>
    <property type="match status" value="1"/>
</dbReference>
<sequence length="229" mass="26142">MILLVEDDPRLGENIKVNLELRGFDVALATSLSSARSIVQNQQVTASLIDIELPDGCGLDLCIQLRERDSTLPILMISARGDEKTVVRGLEIGADDYIRKPFGMRELATRLEKLLHKYRRKENIIQFGSIVIDLDRREAYYTKTCIPLAKREFDLLVLFLNNPGRVFSRGQLIDHLSNVEIIQDRTVDSHLSHLRRKLKQVACYEVTIKSIYGTGYQLIENQADNEDKD</sequence>